<evidence type="ECO:0000313" key="2">
    <source>
        <dbReference type="Proteomes" id="UP001239111"/>
    </source>
</evidence>
<organism evidence="1 2">
    <name type="scientific">Eretmocerus hayati</name>
    <dbReference type="NCBI Taxonomy" id="131215"/>
    <lineage>
        <taxon>Eukaryota</taxon>
        <taxon>Metazoa</taxon>
        <taxon>Ecdysozoa</taxon>
        <taxon>Arthropoda</taxon>
        <taxon>Hexapoda</taxon>
        <taxon>Insecta</taxon>
        <taxon>Pterygota</taxon>
        <taxon>Neoptera</taxon>
        <taxon>Endopterygota</taxon>
        <taxon>Hymenoptera</taxon>
        <taxon>Apocrita</taxon>
        <taxon>Proctotrupomorpha</taxon>
        <taxon>Chalcidoidea</taxon>
        <taxon>Aphelinidae</taxon>
        <taxon>Aphelininae</taxon>
        <taxon>Eretmocerus</taxon>
    </lineage>
</organism>
<name>A0ACC2PYZ6_9HYME</name>
<evidence type="ECO:0000313" key="1">
    <source>
        <dbReference type="EMBL" id="KAJ8688353.1"/>
    </source>
</evidence>
<accession>A0ACC2PYZ6</accession>
<comment type="caution">
    <text evidence="1">The sequence shown here is derived from an EMBL/GenBank/DDBJ whole genome shotgun (WGS) entry which is preliminary data.</text>
</comment>
<proteinExistence type="predicted"/>
<dbReference type="EMBL" id="CM056741">
    <property type="protein sequence ID" value="KAJ8688353.1"/>
    <property type="molecule type" value="Genomic_DNA"/>
</dbReference>
<gene>
    <name evidence="1" type="ORF">QAD02_024148</name>
</gene>
<sequence length="539" mass="61145">MKYLIELQQYRRCLFLFIAGFACSIVALAIHMIDPVKIIVQQKMKMTPTSYVFSLWKKPPIDVYVYVYIFNISNADAFLSGEDSLLKLNEIGPYVYQEILENQNVTWNKNGTISYMPRRTVIYRPDMSIGDPNDQYVTVPNIPLLGISSTLHNAGFFVNFPLIRLASALQSKPILNISVYDYLWGYEDSLVLLAGNILPSYINFRKFGLLDRMYDEGDNLVNMNIKENEDMTEEVGRYLSIESINGSPGLEKWGYVREEANETRPENKKCNRIQGASEGTVFPTHMDTRATFRIFRKAFCRPVPIAFAKEVKKNGVPGYLYTIPENFADPPDQNPENECYCFKGECMKKGLLELTPCYYNIPAAASFPHFLDADPTLANGIEGLHPDRKKHESFVILQPDIGIPMHVHSRLQTNLVMRETHYDEKIKRFNNLTIPLFWTDLTIPSLPTDIELLLKLGVVFAPMGQVAFVFILGLGGLSLICYALVKLSLILQEEQRREAAAATARRDSRIPLGAATQLCTSIHILPAVKKFTSKSDLFS</sequence>
<reference evidence="1" key="1">
    <citation type="submission" date="2023-04" db="EMBL/GenBank/DDBJ databases">
        <title>A chromosome-level genome assembly of the parasitoid wasp Eretmocerus hayati.</title>
        <authorList>
            <person name="Zhong Y."/>
            <person name="Liu S."/>
            <person name="Liu Y."/>
        </authorList>
    </citation>
    <scope>NUCLEOTIDE SEQUENCE</scope>
    <source>
        <strain evidence="1">ZJU_SS_LIU_2023</strain>
    </source>
</reference>
<keyword evidence="2" id="KW-1185">Reference proteome</keyword>
<protein>
    <submittedName>
        <fullName evidence="1">Uncharacterized protein</fullName>
    </submittedName>
</protein>
<dbReference type="Proteomes" id="UP001239111">
    <property type="component" value="Chromosome 1"/>
</dbReference>